<name>A0A2G1UGK8_9GAMM</name>
<dbReference type="InterPro" id="IPR051010">
    <property type="entry name" value="BCAA_transport"/>
</dbReference>
<dbReference type="Pfam" id="PF13458">
    <property type="entry name" value="Peripla_BP_6"/>
    <property type="match status" value="1"/>
</dbReference>
<feature type="signal peptide" evidence="3">
    <location>
        <begin position="1"/>
        <end position="23"/>
    </location>
</feature>
<comment type="caution">
    <text evidence="5">The sequence shown here is derived from an EMBL/GenBank/DDBJ whole genome shotgun (WGS) entry which is preliminary data.</text>
</comment>
<feature type="domain" description="Leucine-binding protein" evidence="4">
    <location>
        <begin position="29"/>
        <end position="366"/>
    </location>
</feature>
<accession>A0A2G1UGK8</accession>
<organism evidence="5 6">
    <name type="scientific">Marinobacter profundi</name>
    <dbReference type="NCBI Taxonomy" id="2666256"/>
    <lineage>
        <taxon>Bacteria</taxon>
        <taxon>Pseudomonadati</taxon>
        <taxon>Pseudomonadota</taxon>
        <taxon>Gammaproteobacteria</taxon>
        <taxon>Pseudomonadales</taxon>
        <taxon>Marinobacteraceae</taxon>
        <taxon>Marinobacter</taxon>
    </lineage>
</organism>
<dbReference type="Gene3D" id="3.40.50.2300">
    <property type="match status" value="2"/>
</dbReference>
<evidence type="ECO:0000256" key="2">
    <source>
        <dbReference type="ARBA" id="ARBA00022729"/>
    </source>
</evidence>
<dbReference type="Proteomes" id="UP000231409">
    <property type="component" value="Unassembled WGS sequence"/>
</dbReference>
<dbReference type="PANTHER" id="PTHR30483">
    <property type="entry name" value="LEUCINE-SPECIFIC-BINDING PROTEIN"/>
    <property type="match status" value="1"/>
</dbReference>
<dbReference type="SUPFAM" id="SSF53822">
    <property type="entry name" value="Periplasmic binding protein-like I"/>
    <property type="match status" value="1"/>
</dbReference>
<reference evidence="5 6" key="1">
    <citation type="submission" date="2017-09" db="EMBL/GenBank/DDBJ databases">
        <title>The draft genome sequences of Marinobacter sp. PWS21.</title>
        <authorList>
            <person name="Cao J."/>
        </authorList>
    </citation>
    <scope>NUCLEOTIDE SEQUENCE [LARGE SCALE GENOMIC DNA]</scope>
    <source>
        <strain evidence="5 6">PWS21</strain>
    </source>
</reference>
<keyword evidence="6" id="KW-1185">Reference proteome</keyword>
<dbReference type="AlphaFoldDB" id="A0A2G1UGK8"/>
<evidence type="ECO:0000256" key="1">
    <source>
        <dbReference type="ARBA" id="ARBA00010062"/>
    </source>
</evidence>
<protein>
    <submittedName>
        <fullName evidence="5">ABC transporter permease</fullName>
    </submittedName>
</protein>
<dbReference type="EMBL" id="NTFH01000019">
    <property type="protein sequence ID" value="PHQ13626.1"/>
    <property type="molecule type" value="Genomic_DNA"/>
</dbReference>
<dbReference type="InterPro" id="IPR028082">
    <property type="entry name" value="Peripla_BP_I"/>
</dbReference>
<comment type="similarity">
    <text evidence="1">Belongs to the leucine-binding protein family.</text>
</comment>
<dbReference type="InterPro" id="IPR028081">
    <property type="entry name" value="Leu-bd"/>
</dbReference>
<evidence type="ECO:0000256" key="3">
    <source>
        <dbReference type="SAM" id="SignalP"/>
    </source>
</evidence>
<feature type="chain" id="PRO_5013598783" evidence="3">
    <location>
        <begin position="24"/>
        <end position="404"/>
    </location>
</feature>
<evidence type="ECO:0000259" key="4">
    <source>
        <dbReference type="Pfam" id="PF13458"/>
    </source>
</evidence>
<gene>
    <name evidence="5" type="ORF">CLH61_17520</name>
</gene>
<proteinExistence type="inferred from homology"/>
<evidence type="ECO:0000313" key="5">
    <source>
        <dbReference type="EMBL" id="PHQ13626.1"/>
    </source>
</evidence>
<sequence length="404" mass="43564">MTMMKKLLTSAVASALMVGGAQAEITDNTVKIGYLADMSGTYRDLAGPNGLKALEMAIADFGGKVKGAKIEVVSADDRNSPDVASSTVRRWLENDKVDMVSGLVASSVTIAATKILEENDKLGLVSGSAASSITNEHCTPNHIHYVYDTYALSIGTPTAIVQEGGKSWYILTADYAFGHAMEADVTRVVEANGGEIVGSIRHPFPTPDFSSFILQAQASGADVIALANAGADTTNAITTASEFGVTQAGQTIAGLVVFLSDVHALGTQAAQGLQLTTGWYWDMNDETREWSDRFLKETGARPTMVHAGIYSSAMQYFKAVEATNSDDAQTVRKYMMENPINDMFAKNGRIREDGRMVHDMYLAQVKTPEESKDEWDLYKIVRTIPADEAFRPLSESKCKLVAGK</sequence>
<evidence type="ECO:0000313" key="6">
    <source>
        <dbReference type="Proteomes" id="UP000231409"/>
    </source>
</evidence>
<dbReference type="CDD" id="cd06327">
    <property type="entry name" value="PBP1_SBP-like"/>
    <property type="match status" value="1"/>
</dbReference>
<keyword evidence="2 3" id="KW-0732">Signal</keyword>
<dbReference type="PANTHER" id="PTHR30483:SF6">
    <property type="entry name" value="PERIPLASMIC BINDING PROTEIN OF ABC TRANSPORTER FOR NATURAL AMINO ACIDS"/>
    <property type="match status" value="1"/>
</dbReference>
<dbReference type="RefSeq" id="WP_099616020.1">
    <property type="nucleotide sequence ID" value="NZ_KZ319379.1"/>
</dbReference>